<dbReference type="HOGENOM" id="CLU_711950_0_0_1"/>
<accession>M7S5H8</accession>
<feature type="compositionally biased region" description="Low complexity" evidence="1">
    <location>
        <begin position="16"/>
        <end position="32"/>
    </location>
</feature>
<protein>
    <submittedName>
        <fullName evidence="2">Uncharacterized protein</fullName>
    </submittedName>
</protein>
<dbReference type="OrthoDB" id="2563155at2759"/>
<sequence>MSSYIPPFRRGQADGVSPDPSSADLPPAVPSSYSRPYNNRGRGRGWRGSNRGFRGGRGNHGGRGGGGYQGQASTQDPPIDEADVYHQRDIVDHFFTGDEKSSGYHQSSTFHDSTAHPGQLSYVLLFHRANPRWGNDQIVFAKSKLNLLPEYAAKMLEHGPWDLQSGTAEDASIDKPLGQEVDGAVAGTATTSEVANSTVSDVNNKENENPNGQDGTLQSAQVTEESSPASVDKGKGQDSSLGDDAVEGDKTSTTATTPATSSSSRMKYTDVRLIPAEEFYDKEESHEPNFPSIQPVDYVPSTHPHIAIFEERRLPGMYGEASNARFVFIGWYKVTRVNLLAPHSAELVRMQQQKWERRDRHGRVIPTRARDAAAWNTAMKLEWAVVKFEKLGEEEAPPIPTIEKLPEPERRPSDGGELKGVNEMLAELRMKGDTGNEGNTLPGTDGEAGKDEALEKSGGAGTPEDKTQEPVAEQERESLPTT</sequence>
<evidence type="ECO:0000313" key="2">
    <source>
        <dbReference type="EMBL" id="EMR61329.1"/>
    </source>
</evidence>
<feature type="compositionally biased region" description="Low complexity" evidence="1">
    <location>
        <begin position="251"/>
        <end position="264"/>
    </location>
</feature>
<keyword evidence="3" id="KW-1185">Reference proteome</keyword>
<dbReference type="eggNOG" id="ENOG502SQGS">
    <property type="taxonomic scope" value="Eukaryota"/>
</dbReference>
<evidence type="ECO:0000313" key="3">
    <source>
        <dbReference type="Proteomes" id="UP000012174"/>
    </source>
</evidence>
<feature type="compositionally biased region" description="Basic and acidic residues" evidence="1">
    <location>
        <begin position="463"/>
        <end position="482"/>
    </location>
</feature>
<feature type="region of interest" description="Disordered" evidence="1">
    <location>
        <begin position="1"/>
        <end position="79"/>
    </location>
</feature>
<dbReference type="AlphaFoldDB" id="M7S5H8"/>
<reference evidence="3" key="1">
    <citation type="journal article" date="2013" name="Genome Announc.">
        <title>Draft genome sequence of the grapevine dieback fungus Eutypa lata UCR-EL1.</title>
        <authorList>
            <person name="Blanco-Ulate B."/>
            <person name="Rolshausen P.E."/>
            <person name="Cantu D."/>
        </authorList>
    </citation>
    <scope>NUCLEOTIDE SEQUENCE [LARGE SCALE GENOMIC DNA]</scope>
    <source>
        <strain evidence="3">UCR-EL1</strain>
    </source>
</reference>
<gene>
    <name evidence="2" type="ORF">UCREL1_11744</name>
</gene>
<organism evidence="2 3">
    <name type="scientific">Eutypa lata (strain UCR-EL1)</name>
    <name type="common">Grapevine dieback disease fungus</name>
    <name type="synonym">Eutypa armeniacae</name>
    <dbReference type="NCBI Taxonomy" id="1287681"/>
    <lineage>
        <taxon>Eukaryota</taxon>
        <taxon>Fungi</taxon>
        <taxon>Dikarya</taxon>
        <taxon>Ascomycota</taxon>
        <taxon>Pezizomycotina</taxon>
        <taxon>Sordariomycetes</taxon>
        <taxon>Xylariomycetidae</taxon>
        <taxon>Xylariales</taxon>
        <taxon>Diatrypaceae</taxon>
        <taxon>Eutypa</taxon>
    </lineage>
</organism>
<feature type="compositionally biased region" description="Polar residues" evidence="1">
    <location>
        <begin position="188"/>
        <end position="202"/>
    </location>
</feature>
<dbReference type="OMA" id="ANPRWAN"/>
<dbReference type="KEGG" id="ela:UCREL1_11744"/>
<proteinExistence type="predicted"/>
<feature type="compositionally biased region" description="Basic and acidic residues" evidence="1">
    <location>
        <begin position="404"/>
        <end position="417"/>
    </location>
</feature>
<feature type="region of interest" description="Disordered" evidence="1">
    <location>
        <begin position="397"/>
        <end position="482"/>
    </location>
</feature>
<dbReference type="EMBL" id="KB707652">
    <property type="protein sequence ID" value="EMR61329.1"/>
    <property type="molecule type" value="Genomic_DNA"/>
</dbReference>
<feature type="region of interest" description="Disordered" evidence="1">
    <location>
        <begin position="188"/>
        <end position="266"/>
    </location>
</feature>
<feature type="compositionally biased region" description="Gly residues" evidence="1">
    <location>
        <begin position="53"/>
        <end position="69"/>
    </location>
</feature>
<feature type="compositionally biased region" description="Polar residues" evidence="1">
    <location>
        <begin position="209"/>
        <end position="229"/>
    </location>
</feature>
<name>M7S5H8_EUTLA</name>
<evidence type="ECO:0000256" key="1">
    <source>
        <dbReference type="SAM" id="MobiDB-lite"/>
    </source>
</evidence>
<dbReference type="Proteomes" id="UP000012174">
    <property type="component" value="Unassembled WGS sequence"/>
</dbReference>